<feature type="domain" description="HTH luxR-type" evidence="6">
    <location>
        <begin position="154"/>
        <end position="219"/>
    </location>
</feature>
<dbReference type="PROSITE" id="PS50110">
    <property type="entry name" value="RESPONSE_REGULATORY"/>
    <property type="match status" value="1"/>
</dbReference>
<dbReference type="PROSITE" id="PS50043">
    <property type="entry name" value="HTH_LUXR_2"/>
    <property type="match status" value="1"/>
</dbReference>
<dbReference type="PRINTS" id="PR00038">
    <property type="entry name" value="HTHLUXR"/>
</dbReference>
<dbReference type="Gene3D" id="3.40.50.2300">
    <property type="match status" value="1"/>
</dbReference>
<sequence length="223" mass="23873">MTDDGPVRVLVAEDVPRIRAALCTLVRSDPGLRLVADAATGSDAVRLARDLRPDVVLMDIQMPGTDGLAAARAILDGTAATRVLVLTTFDTDEYVYEALRIGASGFLLKNAPPEEILRGIRVVHAGHSMLAPEVTGRLIRVFATRPAPVTPRRLMPPGVVLSAREIEVAGLVAQGLSNAEIARELFLSPETVKTYVSRMLAKLGVRDRTQLAVLAVEAGLLRP</sequence>
<dbReference type="InterPro" id="IPR000792">
    <property type="entry name" value="Tscrpt_reg_LuxR_C"/>
</dbReference>
<evidence type="ECO:0000259" key="7">
    <source>
        <dbReference type="PROSITE" id="PS50110"/>
    </source>
</evidence>
<keyword evidence="3 8" id="KW-0238">DNA-binding</keyword>
<evidence type="ECO:0000313" key="9">
    <source>
        <dbReference type="Proteomes" id="UP000680866"/>
    </source>
</evidence>
<accession>A0A810MRS8</accession>
<evidence type="ECO:0000256" key="4">
    <source>
        <dbReference type="ARBA" id="ARBA00023163"/>
    </source>
</evidence>
<protein>
    <submittedName>
        <fullName evidence="8">DNA-binding response regulator</fullName>
    </submittedName>
</protein>
<dbReference type="GO" id="GO:0000160">
    <property type="term" value="P:phosphorelay signal transduction system"/>
    <property type="evidence" value="ECO:0007669"/>
    <property type="project" value="InterPro"/>
</dbReference>
<reference evidence="8" key="1">
    <citation type="submission" date="2020-08" db="EMBL/GenBank/DDBJ databases">
        <title>Whole genome shotgun sequence of Polymorphospora rubra NBRC 101157.</title>
        <authorList>
            <person name="Komaki H."/>
            <person name="Tamura T."/>
        </authorList>
    </citation>
    <scope>NUCLEOTIDE SEQUENCE</scope>
    <source>
        <strain evidence="8">NBRC 101157</strain>
    </source>
</reference>
<dbReference type="Proteomes" id="UP000680866">
    <property type="component" value="Chromosome"/>
</dbReference>
<evidence type="ECO:0000313" key="8">
    <source>
        <dbReference type="EMBL" id="BCJ63642.1"/>
    </source>
</evidence>
<evidence type="ECO:0000256" key="3">
    <source>
        <dbReference type="ARBA" id="ARBA00023125"/>
    </source>
</evidence>
<dbReference type="InterPro" id="IPR011006">
    <property type="entry name" value="CheY-like_superfamily"/>
</dbReference>
<gene>
    <name evidence="8" type="ORF">Prubr_06630</name>
</gene>
<dbReference type="InterPro" id="IPR039420">
    <property type="entry name" value="WalR-like"/>
</dbReference>
<dbReference type="EMBL" id="AP023359">
    <property type="protein sequence ID" value="BCJ63642.1"/>
    <property type="molecule type" value="Genomic_DNA"/>
</dbReference>
<dbReference type="SUPFAM" id="SSF52172">
    <property type="entry name" value="CheY-like"/>
    <property type="match status" value="1"/>
</dbReference>
<dbReference type="KEGG" id="pry:Prubr_06630"/>
<keyword evidence="2" id="KW-0805">Transcription regulation</keyword>
<dbReference type="CDD" id="cd06170">
    <property type="entry name" value="LuxR_C_like"/>
    <property type="match status" value="1"/>
</dbReference>
<proteinExistence type="predicted"/>
<dbReference type="SUPFAM" id="SSF46894">
    <property type="entry name" value="C-terminal effector domain of the bipartite response regulators"/>
    <property type="match status" value="1"/>
</dbReference>
<dbReference type="PROSITE" id="PS00622">
    <property type="entry name" value="HTH_LUXR_1"/>
    <property type="match status" value="1"/>
</dbReference>
<dbReference type="SMART" id="SM00448">
    <property type="entry name" value="REC"/>
    <property type="match status" value="1"/>
</dbReference>
<feature type="modified residue" description="4-aspartylphosphate" evidence="5">
    <location>
        <position position="59"/>
    </location>
</feature>
<dbReference type="GO" id="GO:0003677">
    <property type="term" value="F:DNA binding"/>
    <property type="evidence" value="ECO:0007669"/>
    <property type="project" value="UniProtKB-KW"/>
</dbReference>
<evidence type="ECO:0000256" key="1">
    <source>
        <dbReference type="ARBA" id="ARBA00022553"/>
    </source>
</evidence>
<dbReference type="GO" id="GO:0006355">
    <property type="term" value="P:regulation of DNA-templated transcription"/>
    <property type="evidence" value="ECO:0007669"/>
    <property type="project" value="InterPro"/>
</dbReference>
<keyword evidence="9" id="KW-1185">Reference proteome</keyword>
<dbReference type="PANTHER" id="PTHR43214">
    <property type="entry name" value="TWO-COMPONENT RESPONSE REGULATOR"/>
    <property type="match status" value="1"/>
</dbReference>
<evidence type="ECO:0000259" key="6">
    <source>
        <dbReference type="PROSITE" id="PS50043"/>
    </source>
</evidence>
<keyword evidence="4" id="KW-0804">Transcription</keyword>
<evidence type="ECO:0000256" key="5">
    <source>
        <dbReference type="PROSITE-ProRule" id="PRU00169"/>
    </source>
</evidence>
<dbReference type="Pfam" id="PF00196">
    <property type="entry name" value="GerE"/>
    <property type="match status" value="1"/>
</dbReference>
<feature type="domain" description="Response regulatory" evidence="7">
    <location>
        <begin position="8"/>
        <end position="124"/>
    </location>
</feature>
<keyword evidence="1 5" id="KW-0597">Phosphoprotein</keyword>
<dbReference type="CDD" id="cd17535">
    <property type="entry name" value="REC_NarL-like"/>
    <property type="match status" value="1"/>
</dbReference>
<dbReference type="InterPro" id="IPR058245">
    <property type="entry name" value="NreC/VraR/RcsB-like_REC"/>
</dbReference>
<organism evidence="8 9">
    <name type="scientific">Polymorphospora rubra</name>
    <dbReference type="NCBI Taxonomy" id="338584"/>
    <lineage>
        <taxon>Bacteria</taxon>
        <taxon>Bacillati</taxon>
        <taxon>Actinomycetota</taxon>
        <taxon>Actinomycetes</taxon>
        <taxon>Micromonosporales</taxon>
        <taxon>Micromonosporaceae</taxon>
        <taxon>Polymorphospora</taxon>
    </lineage>
</organism>
<dbReference type="InterPro" id="IPR001789">
    <property type="entry name" value="Sig_transdc_resp-reg_receiver"/>
</dbReference>
<evidence type="ECO:0000256" key="2">
    <source>
        <dbReference type="ARBA" id="ARBA00023015"/>
    </source>
</evidence>
<dbReference type="Pfam" id="PF00072">
    <property type="entry name" value="Response_reg"/>
    <property type="match status" value="1"/>
</dbReference>
<dbReference type="PANTHER" id="PTHR43214:SF24">
    <property type="entry name" value="TRANSCRIPTIONAL REGULATORY PROTEIN NARL-RELATED"/>
    <property type="match status" value="1"/>
</dbReference>
<name>A0A810MRS8_9ACTN</name>
<dbReference type="SMART" id="SM00421">
    <property type="entry name" value="HTH_LUXR"/>
    <property type="match status" value="1"/>
</dbReference>
<dbReference type="InterPro" id="IPR016032">
    <property type="entry name" value="Sig_transdc_resp-reg_C-effctor"/>
</dbReference>
<dbReference type="AlphaFoldDB" id="A0A810MRS8"/>
<dbReference type="RefSeq" id="WP_212821476.1">
    <property type="nucleotide sequence ID" value="NZ_AP023359.1"/>
</dbReference>